<gene>
    <name evidence="2" type="ORF">TQ37_07360</name>
</gene>
<dbReference type="EMBL" id="JYFQ01000145">
    <property type="protein sequence ID" value="KKZ11361.1"/>
    <property type="molecule type" value="Genomic_DNA"/>
</dbReference>
<dbReference type="PANTHER" id="PTHR23419">
    <property type="entry name" value="DIVALENT CATION TOLERANCE CUTA-RELATED"/>
    <property type="match status" value="1"/>
</dbReference>
<comment type="similarity">
    <text evidence="1">Belongs to the CutA family.</text>
</comment>
<dbReference type="Pfam" id="PF03091">
    <property type="entry name" value="CutA1"/>
    <property type="match status" value="1"/>
</dbReference>
<name>A0A0G8AU47_9SYNE</name>
<dbReference type="InterPro" id="IPR011322">
    <property type="entry name" value="N-reg_PII-like_a/b"/>
</dbReference>
<dbReference type="PATRIC" id="fig|1608419.3.peg.598"/>
<sequence length="111" mass="12321">MISGNSLQPMRLVLTTCADHASADQLARHLLERRLAACVSLLPITSCYHWQGELQQEQEVQMVIKTSADQLPRLLKAVSHRHSYEVPELVVLEACAAGSYGAWLLDAVDPR</sequence>
<dbReference type="GO" id="GO:0005507">
    <property type="term" value="F:copper ion binding"/>
    <property type="evidence" value="ECO:0007669"/>
    <property type="project" value="TreeGrafter"/>
</dbReference>
<accession>A0A0G8AU47</accession>
<dbReference type="GO" id="GO:0010038">
    <property type="term" value="P:response to metal ion"/>
    <property type="evidence" value="ECO:0007669"/>
    <property type="project" value="InterPro"/>
</dbReference>
<evidence type="ECO:0000313" key="2">
    <source>
        <dbReference type="EMBL" id="KKZ11361.1"/>
    </source>
</evidence>
<dbReference type="InterPro" id="IPR015867">
    <property type="entry name" value="N-reg_PII/ATP_PRibTrfase_C"/>
</dbReference>
<protein>
    <recommendedName>
        <fullName evidence="4">Divalent-cation tolerance protein CutA</fullName>
    </recommendedName>
</protein>
<comment type="caution">
    <text evidence="2">The sequence shown here is derived from an EMBL/GenBank/DDBJ whole genome shotgun (WGS) entry which is preliminary data.</text>
</comment>
<dbReference type="Gene3D" id="3.30.70.120">
    <property type="match status" value="1"/>
</dbReference>
<dbReference type="SUPFAM" id="SSF54913">
    <property type="entry name" value="GlnB-like"/>
    <property type="match status" value="1"/>
</dbReference>
<dbReference type="InterPro" id="IPR004323">
    <property type="entry name" value="Ion_tolerance_CutA"/>
</dbReference>
<dbReference type="PANTHER" id="PTHR23419:SF8">
    <property type="entry name" value="FI09726P"/>
    <property type="match status" value="1"/>
</dbReference>
<evidence type="ECO:0000313" key="3">
    <source>
        <dbReference type="Proteomes" id="UP000035037"/>
    </source>
</evidence>
<evidence type="ECO:0000256" key="1">
    <source>
        <dbReference type="ARBA" id="ARBA00010169"/>
    </source>
</evidence>
<reference evidence="2 3" key="2">
    <citation type="submission" date="2015-05" db="EMBL/GenBank/DDBJ databases">
        <title>Lifestyle Evolution in Cyanobacterial Symbionts of Sponges.</title>
        <authorList>
            <person name="Burgsdorf I."/>
            <person name="Slaby B.M."/>
            <person name="Handley K.M."/>
            <person name="Haber M."/>
            <person name="Blom J."/>
            <person name="Marshall C.W."/>
            <person name="Gilbert J.A."/>
            <person name="Hentschel U."/>
            <person name="Steindler L."/>
        </authorList>
    </citation>
    <scope>NUCLEOTIDE SEQUENCE [LARGE SCALE GENOMIC DNA]</scope>
    <source>
        <strain evidence="2">15L</strain>
    </source>
</reference>
<dbReference type="AlphaFoldDB" id="A0A0G8AU47"/>
<reference evidence="2 3" key="1">
    <citation type="submission" date="2015-02" db="EMBL/GenBank/DDBJ databases">
        <authorList>
            <person name="Slaby B."/>
            <person name="Hentschel U."/>
        </authorList>
    </citation>
    <scope>NUCLEOTIDE SEQUENCE [LARGE SCALE GENOMIC DNA]</scope>
    <source>
        <strain evidence="2">15L</strain>
    </source>
</reference>
<organism evidence="2 3">
    <name type="scientific">Candidatus Synechococcus spongiarum 15L</name>
    <dbReference type="NCBI Taxonomy" id="1608419"/>
    <lineage>
        <taxon>Bacteria</taxon>
        <taxon>Bacillati</taxon>
        <taxon>Cyanobacteriota</taxon>
        <taxon>Cyanophyceae</taxon>
        <taxon>Synechococcales</taxon>
        <taxon>Synechococcaceae</taxon>
        <taxon>Synechococcus</taxon>
    </lineage>
</organism>
<evidence type="ECO:0008006" key="4">
    <source>
        <dbReference type="Google" id="ProtNLM"/>
    </source>
</evidence>
<proteinExistence type="inferred from homology"/>
<dbReference type="Proteomes" id="UP000035037">
    <property type="component" value="Unassembled WGS sequence"/>
</dbReference>